<feature type="transmembrane region" description="Helical" evidence="1">
    <location>
        <begin position="710"/>
        <end position="729"/>
    </location>
</feature>
<proteinExistence type="predicted"/>
<evidence type="ECO:0000313" key="5">
    <source>
        <dbReference type="EMBL" id="QOG28573.1"/>
    </source>
</evidence>
<feature type="signal peptide" evidence="2">
    <location>
        <begin position="1"/>
        <end position="29"/>
    </location>
</feature>
<feature type="domain" description="Mub B2-like" evidence="3">
    <location>
        <begin position="585"/>
        <end position="694"/>
    </location>
</feature>
<evidence type="ECO:0000313" key="4">
    <source>
        <dbReference type="EMBL" id="MDT2689827.1"/>
    </source>
</evidence>
<reference evidence="4" key="2">
    <citation type="submission" date="2023-03" db="EMBL/GenBank/DDBJ databases">
        <authorList>
            <person name="Shen W."/>
            <person name="Cai J."/>
        </authorList>
    </citation>
    <scope>NUCLEOTIDE SEQUENCE</scope>
    <source>
        <strain evidence="4">K69-2</strain>
    </source>
</reference>
<dbReference type="Gene3D" id="2.60.40.4300">
    <property type="match status" value="1"/>
</dbReference>
<dbReference type="InterPro" id="IPR041495">
    <property type="entry name" value="Mub_B2"/>
</dbReference>
<dbReference type="EMBL" id="CP050485">
    <property type="protein sequence ID" value="QOG28573.1"/>
    <property type="molecule type" value="Genomic_DNA"/>
</dbReference>
<name>A0AAE4KX83_ENTGA</name>
<dbReference type="RefSeq" id="WP_113849173.1">
    <property type="nucleotide sequence ID" value="NZ_CP050485.1"/>
</dbReference>
<evidence type="ECO:0000259" key="3">
    <source>
        <dbReference type="Pfam" id="PF17966"/>
    </source>
</evidence>
<dbReference type="EMBL" id="JARPZN010000003">
    <property type="protein sequence ID" value="MDT2689827.1"/>
    <property type="molecule type" value="Genomic_DNA"/>
</dbReference>
<evidence type="ECO:0000313" key="7">
    <source>
        <dbReference type="Proteomes" id="UP001183682"/>
    </source>
</evidence>
<evidence type="ECO:0000256" key="1">
    <source>
        <dbReference type="SAM" id="Phobius"/>
    </source>
</evidence>
<dbReference type="Proteomes" id="UP000516696">
    <property type="component" value="Chromosome"/>
</dbReference>
<feature type="chain" id="PRO_5041854584" description="Mub B2-like domain-containing protein" evidence="2">
    <location>
        <begin position="30"/>
        <end position="738"/>
    </location>
</feature>
<dbReference type="Pfam" id="PF17966">
    <property type="entry name" value="Muc_B2"/>
    <property type="match status" value="1"/>
</dbReference>
<keyword evidence="1" id="KW-1133">Transmembrane helix</keyword>
<sequence>MKKAACKNRMIIKTLLIVILFALSQGVFGTIVQAATSATDVLEPGASYDTGNHSYDTNDLQEHDNTSFVSKGSGANAGWQSSTGSLMNMQNGQTGYSASWAVFNGALDMTNPVSFSGSIKVVAGSGYNPAHAGDSFGVIFTPLSASQLSNGGVGAQLGLGGLPNSVFAGRDFYYNSAVQDNPLGRISYSFNYPLSIDTNASNQIRIATTNEAGTLNPSGSAATGANPISSVPVNNQAGDSLSINWQPITVGEQSTTGNLSLTVDGVQITYTNLTMQNSMSFGLVSSTGGAYSVMTANFNGAFTAEKGSSPTIVSYINAATQAPMEGMPSSVITTSVGDLLGVIAPNTEPNAADTYDYTAPEPPAGYKIQEISPPIRVENVFTGTDNPNNIIVTYAPVEQSGQVTYSYVSDTPGYLNNPGIADPNVPHTDVFSGETDTDIILPEWQIPAGYRIASVTGPDGQTYASLEEALNAHPTFTVSNNDFQVLLAATEQTAVFTFAYESENGNPEIPDPVSQAGLTGSVIADPTSSITDVIPEGYDILKVVRPNGSSYDSIEEALKASPYYLTTGNDFQVILKKITHSVVTDQTITRTIHYLDANDAQIVLSEPVIQKVVFHSTAIVDAFDTILGYDLDDDGEVDTTDVDSSWVADQTTGDTFAEISSPAITGYGTPNPTIVQAVKISADAQNSEVEVRYSYMGIELPHTGGRGKSGIYMIAVLALAGFALLRYGFKERSKKSKK</sequence>
<keyword evidence="2" id="KW-0732">Signal</keyword>
<gene>
    <name evidence="5" type="ORF">EGM181_15550</name>
    <name evidence="4" type="ORF">P7E30_06385</name>
</gene>
<dbReference type="Gene3D" id="2.60.120.200">
    <property type="match status" value="1"/>
</dbReference>
<dbReference type="Proteomes" id="UP001183682">
    <property type="component" value="Unassembled WGS sequence"/>
</dbReference>
<evidence type="ECO:0000313" key="6">
    <source>
        <dbReference type="Proteomes" id="UP000516696"/>
    </source>
</evidence>
<evidence type="ECO:0000256" key="2">
    <source>
        <dbReference type="SAM" id="SignalP"/>
    </source>
</evidence>
<reference evidence="5 6" key="1">
    <citation type="submission" date="2020-03" db="EMBL/GenBank/DDBJ databases">
        <title>Characterization of ganglioside-mimicking enterococci.</title>
        <authorList>
            <person name="Patry R.T."/>
            <person name="Nothaft H."/>
            <person name="Bridger R."/>
            <person name="Shajahan A."/>
            <person name="Huynh S."/>
            <person name="Sanchez S."/>
            <person name="Azadi P."/>
            <person name="Cooper K."/>
            <person name="Miller W.G."/>
            <person name="Parker C.T."/>
            <person name="Wells L."/>
            <person name="Szymanski C.M."/>
        </authorList>
    </citation>
    <scope>NUCLEOTIDE SEQUENCE [LARGE SCALE GENOMIC DNA]</scope>
    <source>
        <strain evidence="5 6">EGM181</strain>
    </source>
</reference>
<keyword evidence="1" id="KW-0472">Membrane</keyword>
<accession>A0AAE4KX83</accession>
<organism evidence="4 7">
    <name type="scientific">Enterococcus gallinarum</name>
    <dbReference type="NCBI Taxonomy" id="1353"/>
    <lineage>
        <taxon>Bacteria</taxon>
        <taxon>Bacillati</taxon>
        <taxon>Bacillota</taxon>
        <taxon>Bacilli</taxon>
        <taxon>Lactobacillales</taxon>
        <taxon>Enterococcaceae</taxon>
        <taxon>Enterococcus</taxon>
    </lineage>
</organism>
<protein>
    <recommendedName>
        <fullName evidence="3">Mub B2-like domain-containing protein</fullName>
    </recommendedName>
</protein>
<dbReference type="AlphaFoldDB" id="A0AAE4KX83"/>
<keyword evidence="1" id="KW-0812">Transmembrane</keyword>